<sequence>MSTRKKLIEFVSTLHNYVLRISSNLKSQRTEDNAKNPRLISLHDIETVLEQIKDVLIPCLNDEALSKKLNELGAYISEQDFIFDPQTEDKNDIIPEKIKQINENLQEIKKLMDVKSLKAQEKGSSESEAPKVSTDWLHWRVEKNIFESPAMANLQLSYDALDIQLKVCLFCLSIFPEKAVVKKKQLIYWWIGEGLISKSKDKSAEEVGEGVFMKLLEKGLIQPYYTGENHKTQNPVVHCCTIHPWIRRMLISAARRAEFFDFDDTGKFNINDSKSCRACLVLGSDSLKEEEELFTIFNVNKDYLIFKTGLFSKFKKLVILQLGRWQTSAEQAIEVENGDFLNDLGAKKHLRYLSVQGISRITTLPSFAKCVNLEILDLRACHNLESLPSDIGSLRKLTHLDVSQCFLLEGMPKGIEKLSSLQVLKGFVIGHTKKNPSKLGDLIQLKKLRKLSIRIGSNAVIMQEELNKFKEITTLRVLTISWGKVVLASKNGGKGMKTGSNIGGASSSEEKDVPPRETSPEWLKPSNLAELKRLYIRGGKLDALHPEENKWKVNILRLKYLKNLKIEAEFLQQNFPNLVYFEKFNEIAHPSSEFQHEKNVEWNINDEAWNNNDEAWKALDEKLK</sequence>
<comment type="caution">
    <text evidence="1">The sequence shown here is derived from an EMBL/GenBank/DDBJ whole genome shotgun (WGS) entry which is preliminary data.</text>
</comment>
<dbReference type="Proteomes" id="UP001060215">
    <property type="component" value="Chromosome 7"/>
</dbReference>
<reference evidence="1 2" key="1">
    <citation type="journal article" date="2022" name="Plant J.">
        <title>Chromosome-level genome of Camellia lanceoleosa provides a valuable resource for understanding genome evolution and self-incompatibility.</title>
        <authorList>
            <person name="Gong W."/>
            <person name="Xiao S."/>
            <person name="Wang L."/>
            <person name="Liao Z."/>
            <person name="Chang Y."/>
            <person name="Mo W."/>
            <person name="Hu G."/>
            <person name="Li W."/>
            <person name="Zhao G."/>
            <person name="Zhu H."/>
            <person name="Hu X."/>
            <person name="Ji K."/>
            <person name="Xiang X."/>
            <person name="Song Q."/>
            <person name="Yuan D."/>
            <person name="Jin S."/>
            <person name="Zhang L."/>
        </authorList>
    </citation>
    <scope>NUCLEOTIDE SEQUENCE [LARGE SCALE GENOMIC DNA]</scope>
    <source>
        <strain evidence="1">SQ_2022a</strain>
    </source>
</reference>
<proteinExistence type="predicted"/>
<organism evidence="1 2">
    <name type="scientific">Camellia lanceoleosa</name>
    <dbReference type="NCBI Taxonomy" id="1840588"/>
    <lineage>
        <taxon>Eukaryota</taxon>
        <taxon>Viridiplantae</taxon>
        <taxon>Streptophyta</taxon>
        <taxon>Embryophyta</taxon>
        <taxon>Tracheophyta</taxon>
        <taxon>Spermatophyta</taxon>
        <taxon>Magnoliopsida</taxon>
        <taxon>eudicotyledons</taxon>
        <taxon>Gunneridae</taxon>
        <taxon>Pentapetalae</taxon>
        <taxon>asterids</taxon>
        <taxon>Ericales</taxon>
        <taxon>Theaceae</taxon>
        <taxon>Camellia</taxon>
    </lineage>
</organism>
<evidence type="ECO:0000313" key="1">
    <source>
        <dbReference type="EMBL" id="KAI8008720.1"/>
    </source>
</evidence>
<protein>
    <submittedName>
        <fullName evidence="1">Disease resistance RPP13-like protein 4</fullName>
    </submittedName>
</protein>
<keyword evidence="2" id="KW-1185">Reference proteome</keyword>
<dbReference type="EMBL" id="CM045764">
    <property type="protein sequence ID" value="KAI8008720.1"/>
    <property type="molecule type" value="Genomic_DNA"/>
</dbReference>
<evidence type="ECO:0000313" key="2">
    <source>
        <dbReference type="Proteomes" id="UP001060215"/>
    </source>
</evidence>
<name>A0ACC0H6E0_9ERIC</name>
<gene>
    <name evidence="1" type="ORF">LOK49_LG07G02327</name>
</gene>
<accession>A0ACC0H6E0</accession>